<comment type="caution">
    <text evidence="1">The sequence shown here is derived from an EMBL/GenBank/DDBJ whole genome shotgun (WGS) entry which is preliminary data.</text>
</comment>
<keyword evidence="2" id="KW-1185">Reference proteome</keyword>
<proteinExistence type="predicted"/>
<reference evidence="1 2" key="1">
    <citation type="submission" date="2021-06" db="EMBL/GenBank/DDBJ databases">
        <title>Caerostris extrusa draft genome.</title>
        <authorList>
            <person name="Kono N."/>
            <person name="Arakawa K."/>
        </authorList>
    </citation>
    <scope>NUCLEOTIDE SEQUENCE [LARGE SCALE GENOMIC DNA]</scope>
</reference>
<protein>
    <submittedName>
        <fullName evidence="1">Uncharacterized protein</fullName>
    </submittedName>
</protein>
<evidence type="ECO:0000313" key="1">
    <source>
        <dbReference type="EMBL" id="GIZ03354.1"/>
    </source>
</evidence>
<evidence type="ECO:0000313" key="2">
    <source>
        <dbReference type="Proteomes" id="UP001054945"/>
    </source>
</evidence>
<name>A0AAV4YAY1_CAEEX</name>
<dbReference type="EMBL" id="BPLR01018936">
    <property type="protein sequence ID" value="GIZ03354.1"/>
    <property type="molecule type" value="Genomic_DNA"/>
</dbReference>
<dbReference type="AlphaFoldDB" id="A0AAV4YAY1"/>
<dbReference type="Proteomes" id="UP001054945">
    <property type="component" value="Unassembled WGS sequence"/>
</dbReference>
<organism evidence="1 2">
    <name type="scientific">Caerostris extrusa</name>
    <name type="common">Bark spider</name>
    <name type="synonym">Caerostris bankana</name>
    <dbReference type="NCBI Taxonomy" id="172846"/>
    <lineage>
        <taxon>Eukaryota</taxon>
        <taxon>Metazoa</taxon>
        <taxon>Ecdysozoa</taxon>
        <taxon>Arthropoda</taxon>
        <taxon>Chelicerata</taxon>
        <taxon>Arachnida</taxon>
        <taxon>Araneae</taxon>
        <taxon>Araneomorphae</taxon>
        <taxon>Entelegynae</taxon>
        <taxon>Araneoidea</taxon>
        <taxon>Araneidae</taxon>
        <taxon>Caerostris</taxon>
    </lineage>
</organism>
<gene>
    <name evidence="1" type="ORF">CEXT_679471</name>
</gene>
<accession>A0AAV4YAY1</accession>
<sequence>MERGSIHPPEGPITWRMISDALEDVKLPCILIISDATHLTSSPERLENINSQRVGPILWGVEQTPPSRREAPICAQAPSISQINSIFNLRRAFSSRCCPVCISIAFRCKINVVAGDKLTSPNFTPELMNNARKERDVGGG</sequence>